<evidence type="ECO:0000256" key="3">
    <source>
        <dbReference type="ARBA" id="ARBA00077971"/>
    </source>
</evidence>
<reference evidence="5" key="2">
    <citation type="journal article" date="2023" name="Science">
        <title>Genomic signatures of disease resistance in endangered staghorn corals.</title>
        <authorList>
            <person name="Vollmer S.V."/>
            <person name="Selwyn J.D."/>
            <person name="Despard B.A."/>
            <person name="Roesel C.L."/>
        </authorList>
    </citation>
    <scope>NUCLEOTIDE SEQUENCE</scope>
    <source>
        <strain evidence="5">K2</strain>
    </source>
</reference>
<evidence type="ECO:0000256" key="1">
    <source>
        <dbReference type="ARBA" id="ARBA00022786"/>
    </source>
</evidence>
<dbReference type="InterPro" id="IPR036047">
    <property type="entry name" value="F-box-like_dom_sf"/>
</dbReference>
<evidence type="ECO:0000259" key="4">
    <source>
        <dbReference type="Pfam" id="PF12937"/>
    </source>
</evidence>
<dbReference type="SUPFAM" id="SSF81383">
    <property type="entry name" value="F-box domain"/>
    <property type="match status" value="1"/>
</dbReference>
<dbReference type="PANTHER" id="PTHR20933:SF3">
    <property type="entry name" value="F-BOX ONLY PROTEIN 33"/>
    <property type="match status" value="1"/>
</dbReference>
<protein>
    <recommendedName>
        <fullName evidence="2">F-box/LRR-repeat protein 8</fullName>
    </recommendedName>
    <alternativeName>
        <fullName evidence="3">F-box and leucine-rich repeat protein 8</fullName>
    </alternativeName>
</protein>
<dbReference type="GO" id="GO:0031398">
    <property type="term" value="P:positive regulation of protein ubiquitination"/>
    <property type="evidence" value="ECO:0007669"/>
    <property type="project" value="TreeGrafter"/>
</dbReference>
<keyword evidence="6" id="KW-1185">Reference proteome</keyword>
<dbReference type="PANTHER" id="PTHR20933">
    <property type="entry name" value="F-BOX ONLY PROTEIN 33"/>
    <property type="match status" value="1"/>
</dbReference>
<dbReference type="Pfam" id="PF12937">
    <property type="entry name" value="F-box-like"/>
    <property type="match status" value="1"/>
</dbReference>
<dbReference type="InterPro" id="IPR001810">
    <property type="entry name" value="F-box_dom"/>
</dbReference>
<dbReference type="AlphaFoldDB" id="A0AAD9PWA1"/>
<feature type="domain" description="F-box" evidence="4">
    <location>
        <begin position="10"/>
        <end position="51"/>
    </location>
</feature>
<reference evidence="5" key="1">
    <citation type="journal article" date="2023" name="G3 (Bethesda)">
        <title>Whole genome assembly and annotation of the endangered Caribbean coral Acropora cervicornis.</title>
        <authorList>
            <person name="Selwyn J.D."/>
            <person name="Vollmer S.V."/>
        </authorList>
    </citation>
    <scope>NUCLEOTIDE SEQUENCE</scope>
    <source>
        <strain evidence="5">K2</strain>
    </source>
</reference>
<dbReference type="SUPFAM" id="SSF52047">
    <property type="entry name" value="RNI-like"/>
    <property type="match status" value="1"/>
</dbReference>
<comment type="caution">
    <text evidence="5">The sequence shown here is derived from an EMBL/GenBank/DDBJ whole genome shotgun (WGS) entry which is preliminary data.</text>
</comment>
<dbReference type="FunFam" id="3.80.10.10:FF:000260">
    <property type="entry name" value="F-box/LRR-repeat protein 8"/>
    <property type="match status" value="1"/>
</dbReference>
<evidence type="ECO:0000313" key="5">
    <source>
        <dbReference type="EMBL" id="KAK2550138.1"/>
    </source>
</evidence>
<dbReference type="Gene3D" id="3.80.10.10">
    <property type="entry name" value="Ribonuclease Inhibitor"/>
    <property type="match status" value="1"/>
</dbReference>
<dbReference type="InterPro" id="IPR032675">
    <property type="entry name" value="LRR_dom_sf"/>
</dbReference>
<sequence>MFRSVTGIEWETLPEHIVVRIFLYLSLSERLLASLSCKQWLQCFYSPALWKVGEFKFVDSGEFKYGKCVENYGQYFREVEIACKQEERTNRDNACTMIRKLSALKLRRLEKFTFIFLGENPLFYAGHEVIDCLRDLFNRPKSGCQLKVSLKYVDLSKLPIAYSDDLLNILAENNPDLESLNIQNAGLICKVSPRCIQNVVSTCRKLKSLAIHHTSITEETMLLLTEHDRTQLEHLSIDCRREEKFGKDITSEVWSDVTRKIPSLRVTLAFDCSCPMFKVDTILKPEVPVKNLRLEVMSRVVSQVYFAATNYNETLERLTISTTCSEELERALIYLVTNCHKLRELCVFQCSLSQLTKQKILEIRPGMKRLYIKTH</sequence>
<dbReference type="Gene3D" id="1.20.1280.50">
    <property type="match status" value="1"/>
</dbReference>
<dbReference type="Proteomes" id="UP001249851">
    <property type="component" value="Unassembled WGS sequence"/>
</dbReference>
<name>A0AAD9PWA1_ACRCE</name>
<keyword evidence="1" id="KW-0833">Ubl conjugation pathway</keyword>
<gene>
    <name evidence="5" type="ORF">P5673_029335</name>
</gene>
<accession>A0AAD9PWA1</accession>
<proteinExistence type="predicted"/>
<evidence type="ECO:0000256" key="2">
    <source>
        <dbReference type="ARBA" id="ARBA00070268"/>
    </source>
</evidence>
<evidence type="ECO:0000313" key="6">
    <source>
        <dbReference type="Proteomes" id="UP001249851"/>
    </source>
</evidence>
<dbReference type="EMBL" id="JARQWQ010000115">
    <property type="protein sequence ID" value="KAK2550138.1"/>
    <property type="molecule type" value="Genomic_DNA"/>
</dbReference>
<organism evidence="5 6">
    <name type="scientific">Acropora cervicornis</name>
    <name type="common">Staghorn coral</name>
    <dbReference type="NCBI Taxonomy" id="6130"/>
    <lineage>
        <taxon>Eukaryota</taxon>
        <taxon>Metazoa</taxon>
        <taxon>Cnidaria</taxon>
        <taxon>Anthozoa</taxon>
        <taxon>Hexacorallia</taxon>
        <taxon>Scleractinia</taxon>
        <taxon>Astrocoeniina</taxon>
        <taxon>Acroporidae</taxon>
        <taxon>Acropora</taxon>
    </lineage>
</organism>